<accession>A0AAP0M5T2</accession>
<dbReference type="Pfam" id="PF25761">
    <property type="entry name" value="TPR_PATROL1"/>
    <property type="match status" value="2"/>
</dbReference>
<evidence type="ECO:0000259" key="2">
    <source>
        <dbReference type="PROSITE" id="PS51258"/>
    </source>
</evidence>
<dbReference type="InterPro" id="IPR057984">
    <property type="entry name" value="PATROL1_C"/>
</dbReference>
<reference evidence="4 5" key="1">
    <citation type="submission" date="2024-05" db="EMBL/GenBank/DDBJ databases">
        <title>Haplotype-resolved chromosome-level genome assembly of Huyou (Citrus changshanensis).</title>
        <authorList>
            <person name="Miao C."/>
            <person name="Chen W."/>
            <person name="Wu Y."/>
            <person name="Wang L."/>
            <person name="Zhao S."/>
            <person name="Grierson D."/>
            <person name="Xu C."/>
            <person name="Chen K."/>
        </authorList>
    </citation>
    <scope>NUCLEOTIDE SEQUENCE [LARGE SCALE GENOMIC DNA]</scope>
    <source>
        <strain evidence="4">01-14</strain>
        <tissue evidence="4">Leaf</tissue>
    </source>
</reference>
<dbReference type="InterPro" id="IPR014772">
    <property type="entry name" value="Munc13_dom-2"/>
</dbReference>
<sequence>MDQQHVSLLERYRRDRRQLIEFLLSSGLIKELRTPSGPTTSLSNADFDSLSADYIIHCVKSGGVVDVSEASKKYLDESTYPTMVHSQIGDSYFLSSDPDLSGSPPRRVPPPIYVKQTANHAPCSSSFRDPANAENLSTSRNDYGLKYKASPTSPMRPAGDSGIPPLGLPSLKTGIDWFTISEGLSDDDLRETAYELFLASLLFSGIGDYSAEDKKREKSPKFLTGLKSKKEKIHLQTHSSGSHSKLIDIVRGQMQISEALDACIRRNLIQLAATKTRGQVDLPQISLGLLIGIFKSDFLNEKAYIQWKNRQANILEELLSCSTNFTTTEHLNVRSCLEKIRDTTEWDFKMSASGRVEVLSSIRQVALKLSSLPGQFGIQSETYYWTAAYHLNIRLYEKLLFGMFDVLDECQLIEEADAIMSLIKLTWPTLGITQKMHYGIFAWVLFQQNRYDLMWFLVIGLRKLCLLKFVGTGEGMLLEYAVLELQKVSPTEEDDGKEEPSNFKRVMALASTVGVFTPGDCAEIKLTKLHTSNDNAARKVKGYVEKSIETACRQVASTIDLESKVQRSHPLALLANELRSIAERELTVFWPAICHWCSEALTISAIMLHHFYREILKPFLQGVTSLSEDARLVLSAANKLDQYLTQIYTSACEKKGSHHHMNQLEHYQIGEVCRPIILDWLIAQHAHILEWTGRAFDLEDWEPLSFQQRQGASIIEVFRIIEETVDQFFGMNLPLDIIHLQALLSIIFHSLDAYLQRLLNQLGINSEEVLLPLDLVSWDLVAGERLIWFPEIVSGSYPKPSQESWERSFQVYMFMKCIGVDSADFLLNIEVLSLGGMYEEFALLSAMDIIWKADFHAIFLTVVEQKHLYPSAPPLTRYEETVLPMLKKKLLEFTVLDKSVSEKLNELTIPKLCIRLNTLQYIQKQVSVLEEGIRKSWALVGPAVDQAWAKMVQWYMKFESPEDRGEGLAKTAEGETEESLERNFLTSSEAVDELFITTLNIIRDTATGAIRKICDFIGARVVFWDLRDSFLCCLYRGSVESARLESFLTHIDTVLDHICSLIDDSLRDFVVLSICRASLEGYVWVLLDGGPSRAFSNSDITMMEDDLNTLKEFFIAGGEGLPRSLVEREAKYAEEILGLFTLQSETLIRMLMSASENISLDLDPQNHGPMHVEDANTLVRVLCHKKDRESSKFLKQQYHLPISSEYDDTPSSNSTLRSPLAFDLLKRSNSIHWTKSGQSGLKIMKKRLQRVTSELKSAAW</sequence>
<feature type="region of interest" description="Disordered" evidence="1">
    <location>
        <begin position="119"/>
        <end position="144"/>
    </location>
</feature>
<protein>
    <recommendedName>
        <fullName evidence="6">Protein unc-13 homolog</fullName>
    </recommendedName>
</protein>
<gene>
    <name evidence="4" type="ORF">WN944_013773</name>
</gene>
<dbReference type="EMBL" id="JBCGBO010000005">
    <property type="protein sequence ID" value="KAK9198587.1"/>
    <property type="molecule type" value="Genomic_DNA"/>
</dbReference>
<organism evidence="4 5">
    <name type="scientific">Citrus x changshan-huyou</name>
    <dbReference type="NCBI Taxonomy" id="2935761"/>
    <lineage>
        <taxon>Eukaryota</taxon>
        <taxon>Viridiplantae</taxon>
        <taxon>Streptophyta</taxon>
        <taxon>Embryophyta</taxon>
        <taxon>Tracheophyta</taxon>
        <taxon>Spermatophyta</taxon>
        <taxon>Magnoliopsida</taxon>
        <taxon>eudicotyledons</taxon>
        <taxon>Gunneridae</taxon>
        <taxon>Pentapetalae</taxon>
        <taxon>rosids</taxon>
        <taxon>malvids</taxon>
        <taxon>Sapindales</taxon>
        <taxon>Rutaceae</taxon>
        <taxon>Aurantioideae</taxon>
        <taxon>Citrus</taxon>
    </lineage>
</organism>
<evidence type="ECO:0000313" key="5">
    <source>
        <dbReference type="Proteomes" id="UP001428341"/>
    </source>
</evidence>
<dbReference type="PROSITE" id="PS51258">
    <property type="entry name" value="MHD1"/>
    <property type="match status" value="1"/>
</dbReference>
<dbReference type="PANTHER" id="PTHR31280">
    <property type="entry name" value="PROTEIN UNC-13 HOMOLOG"/>
    <property type="match status" value="1"/>
</dbReference>
<dbReference type="PROSITE" id="PS51259">
    <property type="entry name" value="MHD2"/>
    <property type="match status" value="1"/>
</dbReference>
<dbReference type="InterPro" id="IPR014770">
    <property type="entry name" value="Munc13_1"/>
</dbReference>
<feature type="domain" description="MHD1" evidence="2">
    <location>
        <begin position="631"/>
        <end position="762"/>
    </location>
</feature>
<evidence type="ECO:0000256" key="1">
    <source>
        <dbReference type="SAM" id="MobiDB-lite"/>
    </source>
</evidence>
<evidence type="ECO:0000259" key="3">
    <source>
        <dbReference type="PROSITE" id="PS51259"/>
    </source>
</evidence>
<evidence type="ECO:0008006" key="6">
    <source>
        <dbReference type="Google" id="ProtNLM"/>
    </source>
</evidence>
<dbReference type="AlphaFoldDB" id="A0AAP0M5T2"/>
<evidence type="ECO:0000313" key="4">
    <source>
        <dbReference type="EMBL" id="KAK9198587.1"/>
    </source>
</evidence>
<dbReference type="Proteomes" id="UP001428341">
    <property type="component" value="Unassembled WGS sequence"/>
</dbReference>
<comment type="caution">
    <text evidence="4">The sequence shown here is derived from an EMBL/GenBank/DDBJ whole genome shotgun (WGS) entry which is preliminary data.</text>
</comment>
<dbReference type="PANTHER" id="PTHR31280:SF3">
    <property type="entry name" value="DNA TOPOISOMERASE 4 SUBUNIT B (DUF810)"/>
    <property type="match status" value="1"/>
</dbReference>
<keyword evidence="5" id="KW-1185">Reference proteome</keyword>
<feature type="domain" description="MHD2" evidence="3">
    <location>
        <begin position="1041"/>
        <end position="1151"/>
    </location>
</feature>
<proteinExistence type="predicted"/>
<name>A0AAP0M5T2_9ROSI</name>
<dbReference type="InterPro" id="IPR008528">
    <property type="entry name" value="unc-13_homologue"/>
</dbReference>